<organism evidence="3 4">
    <name type="scientific">Eptatretus burgeri</name>
    <name type="common">Inshore hagfish</name>
    <dbReference type="NCBI Taxonomy" id="7764"/>
    <lineage>
        <taxon>Eukaryota</taxon>
        <taxon>Metazoa</taxon>
        <taxon>Chordata</taxon>
        <taxon>Craniata</taxon>
        <taxon>Vertebrata</taxon>
        <taxon>Cyclostomata</taxon>
        <taxon>Myxini</taxon>
        <taxon>Myxiniformes</taxon>
        <taxon>Myxinidae</taxon>
        <taxon>Eptatretinae</taxon>
        <taxon>Eptatretus</taxon>
    </lineage>
</organism>
<protein>
    <recommendedName>
        <fullName evidence="2">SERRATE/Ars2 N-terminal domain-containing protein</fullName>
    </recommendedName>
</protein>
<dbReference type="PANTHER" id="PTHR13165">
    <property type="entry name" value="ARSENITE-RESISTANCE PROTEIN 2"/>
    <property type="match status" value="1"/>
</dbReference>
<dbReference type="InterPro" id="IPR039727">
    <property type="entry name" value="SE/Ars2"/>
</dbReference>
<sequence>MGDRESDEEMDRRRREKFRRERGDSDRYRDREPRRRGWEERDFRSRATEREMDRGMERDYDRNVDRGRRDDARDYERNRRDRYPSRHEPSPPPKRMRRDWDERSVDPFRMGFEPQFQSGPPFPQPWISEPQMMPPQGPPIHSRLGIMPEGDFQHHVPVMKTFKEFLVNLEDTVSETEAVDRYHDYKMDFRKQQLQDFFLDHKDEEW</sequence>
<name>A0A8C4QTG5_EPTBU</name>
<evidence type="ECO:0000313" key="4">
    <source>
        <dbReference type="Proteomes" id="UP000694388"/>
    </source>
</evidence>
<dbReference type="InterPro" id="IPR021933">
    <property type="entry name" value="SERRATE/Ars2_N"/>
</dbReference>
<dbReference type="GeneTree" id="ENSGT00390000005492"/>
<dbReference type="GO" id="GO:0031053">
    <property type="term" value="P:primary miRNA processing"/>
    <property type="evidence" value="ECO:0007669"/>
    <property type="project" value="TreeGrafter"/>
</dbReference>
<dbReference type="GO" id="GO:0016604">
    <property type="term" value="C:nuclear body"/>
    <property type="evidence" value="ECO:0007669"/>
    <property type="project" value="TreeGrafter"/>
</dbReference>
<feature type="domain" description="SERRATE/Ars2 N-terminal" evidence="2">
    <location>
        <begin position="163"/>
        <end position="206"/>
    </location>
</feature>
<dbReference type="AlphaFoldDB" id="A0A8C4QTG5"/>
<reference evidence="3" key="2">
    <citation type="submission" date="2025-09" db="UniProtKB">
        <authorList>
            <consortium name="Ensembl"/>
        </authorList>
    </citation>
    <scope>IDENTIFICATION</scope>
</reference>
<dbReference type="Pfam" id="PF12066">
    <property type="entry name" value="SERRATE_Ars2_N"/>
    <property type="match status" value="1"/>
</dbReference>
<keyword evidence="4" id="KW-1185">Reference proteome</keyword>
<feature type="region of interest" description="Disordered" evidence="1">
    <location>
        <begin position="1"/>
        <end position="99"/>
    </location>
</feature>
<reference evidence="3" key="1">
    <citation type="submission" date="2025-08" db="UniProtKB">
        <authorList>
            <consortium name="Ensembl"/>
        </authorList>
    </citation>
    <scope>IDENTIFICATION</scope>
</reference>
<evidence type="ECO:0000259" key="2">
    <source>
        <dbReference type="Pfam" id="PF12066"/>
    </source>
</evidence>
<dbReference type="Proteomes" id="UP000694388">
    <property type="component" value="Unplaced"/>
</dbReference>
<dbReference type="Ensembl" id="ENSEBUT00000020872.1">
    <property type="protein sequence ID" value="ENSEBUP00000020296.1"/>
    <property type="gene ID" value="ENSEBUG00000012585.1"/>
</dbReference>
<dbReference type="PANTHER" id="PTHR13165:SF0">
    <property type="entry name" value="SERRATE RNA EFFECTOR MOLECULE HOMOLOG"/>
    <property type="match status" value="1"/>
</dbReference>
<proteinExistence type="predicted"/>
<feature type="compositionally biased region" description="Basic and acidic residues" evidence="1">
    <location>
        <begin position="1"/>
        <end position="89"/>
    </location>
</feature>
<accession>A0A8C4QTG5</accession>
<evidence type="ECO:0000313" key="3">
    <source>
        <dbReference type="Ensembl" id="ENSEBUP00000020296.1"/>
    </source>
</evidence>
<evidence type="ECO:0000256" key="1">
    <source>
        <dbReference type="SAM" id="MobiDB-lite"/>
    </source>
</evidence>